<dbReference type="Proteomes" id="UP000091857">
    <property type="component" value="Chromosome 13"/>
</dbReference>
<name>A0ACB7GJI2_MANES</name>
<accession>A0ACB7GJI2</accession>
<dbReference type="EMBL" id="CM004399">
    <property type="protein sequence ID" value="KAG8640200.1"/>
    <property type="molecule type" value="Genomic_DNA"/>
</dbReference>
<comment type="caution">
    <text evidence="1">The sequence shown here is derived from an EMBL/GenBank/DDBJ whole genome shotgun (WGS) entry which is preliminary data.</text>
</comment>
<evidence type="ECO:0000313" key="1">
    <source>
        <dbReference type="EMBL" id="KAG8640200.1"/>
    </source>
</evidence>
<evidence type="ECO:0000313" key="2">
    <source>
        <dbReference type="Proteomes" id="UP000091857"/>
    </source>
</evidence>
<proteinExistence type="predicted"/>
<protein>
    <submittedName>
        <fullName evidence="1">Uncharacterized protein</fullName>
    </submittedName>
</protein>
<organism evidence="1 2">
    <name type="scientific">Manihot esculenta</name>
    <name type="common">Cassava</name>
    <name type="synonym">Jatropha manihot</name>
    <dbReference type="NCBI Taxonomy" id="3983"/>
    <lineage>
        <taxon>Eukaryota</taxon>
        <taxon>Viridiplantae</taxon>
        <taxon>Streptophyta</taxon>
        <taxon>Embryophyta</taxon>
        <taxon>Tracheophyta</taxon>
        <taxon>Spermatophyta</taxon>
        <taxon>Magnoliopsida</taxon>
        <taxon>eudicotyledons</taxon>
        <taxon>Gunneridae</taxon>
        <taxon>Pentapetalae</taxon>
        <taxon>rosids</taxon>
        <taxon>fabids</taxon>
        <taxon>Malpighiales</taxon>
        <taxon>Euphorbiaceae</taxon>
        <taxon>Crotonoideae</taxon>
        <taxon>Manihoteae</taxon>
        <taxon>Manihot</taxon>
    </lineage>
</organism>
<keyword evidence="2" id="KW-1185">Reference proteome</keyword>
<sequence length="804" mass="88524">MGKKSLNMLLFVLAYCAGLLLELVKIGLMDRSPVRCLVNSISRFILLVSCQTRAPMPMQKDYRSMVMVLKHLKPVLDEIVDLRISSDVYKECEVLDVTVNEAREFMENWYPRMSKIWCVQKIEALFVRIRASSLEICHLLARLLQSSSSTSTIASIEHCMQELQRLKQETITEHIEEVLRSKRDAVVPCTDHLMKIIEALNLTSDGELLKESVAVEKERMNIQVNKARGDLDQINQIAALLSEIRNCLLKVEFLEPKSGVPVPSYFRCPLSLELMLDPVIVASGQTYERSSIQKWLDHGLNICPKTYQTLAHTILIPNYTVKAMITNWCEENHVRVPCNSKQNDHTSAPTPSDHALPCSEDSHCSQKCSNSTSISSLEVGNGFEKRRTDISYKLSGEEPNGYQSRRTESFDHPSHELSYIHSRSESASSAISSIEYVPPASDEISTISDKHEKVSGLSGEITSECPNKESGFSPRLSGNQFPTPKAKADRESNATHDPRTHSVSFLDLGSDDRATTSHVKNLVEDLKSQSNEFQTTAAAELRLLAKNKMENRIIIGQCGAIAPLLSLLYSEVKLTQEHAVTALLNLSISEEIKTMIAEAGAIEPLIHVLKSGNDGAKENSAATLFSLSVLEEYKEKIGRSGAVKALVDLLASGTLRGKKDAATALFNLSILHENKARIVQARAVKYLVKLMDPATGMADKAVALLANLSTIGEGRLAIVRAGGIPPLVEIVESGSLRGKENAASALLQLCLNSPKFCSIVLQEGAVPPLVALSQSGTTRAKEKAQQLLSHFRSQREVSMGKGKS</sequence>
<reference evidence="2" key="1">
    <citation type="journal article" date="2016" name="Nat. Biotechnol.">
        <title>Sequencing wild and cultivated cassava and related species reveals extensive interspecific hybridization and genetic diversity.</title>
        <authorList>
            <person name="Bredeson J.V."/>
            <person name="Lyons J.B."/>
            <person name="Prochnik S.E."/>
            <person name="Wu G.A."/>
            <person name="Ha C.M."/>
            <person name="Edsinger-Gonzales E."/>
            <person name="Grimwood J."/>
            <person name="Schmutz J."/>
            <person name="Rabbi I.Y."/>
            <person name="Egesi C."/>
            <person name="Nauluvula P."/>
            <person name="Lebot V."/>
            <person name="Ndunguru J."/>
            <person name="Mkamilo G."/>
            <person name="Bart R.S."/>
            <person name="Setter T.L."/>
            <person name="Gleadow R.M."/>
            <person name="Kulakow P."/>
            <person name="Ferguson M.E."/>
            <person name="Rounsley S."/>
            <person name="Rokhsar D.S."/>
        </authorList>
    </citation>
    <scope>NUCLEOTIDE SEQUENCE [LARGE SCALE GENOMIC DNA]</scope>
    <source>
        <strain evidence="2">cv. AM560-2</strain>
    </source>
</reference>
<gene>
    <name evidence="1" type="ORF">MANES_13G035000v8</name>
</gene>